<reference evidence="5" key="1">
    <citation type="journal article" date="2020" name="J. Eukaryot. Microbiol.">
        <title>De novo Sequencing, Assembly and Annotation of the Transcriptome for the Free-Living Testate Amoeba Arcella intermedia.</title>
        <authorList>
            <person name="Ribeiro G.M."/>
            <person name="Porfirio-Sousa A.L."/>
            <person name="Maurer-Alcala X.X."/>
            <person name="Katz L.A."/>
            <person name="Lahr D.J.G."/>
        </authorList>
    </citation>
    <scope>NUCLEOTIDE SEQUENCE</scope>
</reference>
<comment type="similarity">
    <text evidence="3">Belongs to the aldehyde dehydrogenase family.</text>
</comment>
<evidence type="ECO:0000256" key="3">
    <source>
        <dbReference type="RuleBase" id="RU003345"/>
    </source>
</evidence>
<feature type="domain" description="Cyclic nucleotide-binding" evidence="4">
    <location>
        <begin position="1"/>
        <end position="43"/>
    </location>
</feature>
<dbReference type="InterPro" id="IPR016161">
    <property type="entry name" value="Ald_DH/histidinol_DH"/>
</dbReference>
<dbReference type="SUPFAM" id="SSF53720">
    <property type="entry name" value="ALDH-like"/>
    <property type="match status" value="1"/>
</dbReference>
<dbReference type="GO" id="GO:0016620">
    <property type="term" value="F:oxidoreductase activity, acting on the aldehyde or oxo group of donors, NAD or NADP as acceptor"/>
    <property type="evidence" value="ECO:0007669"/>
    <property type="project" value="InterPro"/>
</dbReference>
<evidence type="ECO:0000256" key="2">
    <source>
        <dbReference type="PROSITE-ProRule" id="PRU10007"/>
    </source>
</evidence>
<dbReference type="PROSITE" id="PS00687">
    <property type="entry name" value="ALDEHYDE_DEHYDR_GLU"/>
    <property type="match status" value="1"/>
</dbReference>
<proteinExistence type="inferred from homology"/>
<dbReference type="AlphaFoldDB" id="A0A6B2L1U5"/>
<evidence type="ECO:0000256" key="1">
    <source>
        <dbReference type="ARBA" id="ARBA00023002"/>
    </source>
</evidence>
<protein>
    <recommendedName>
        <fullName evidence="4">Cyclic nucleotide-binding domain-containing protein</fullName>
    </recommendedName>
</protein>
<dbReference type="InterPro" id="IPR015590">
    <property type="entry name" value="Aldehyde_DH_dom"/>
</dbReference>
<dbReference type="Gene3D" id="3.40.605.10">
    <property type="entry name" value="Aldehyde Dehydrogenase, Chain A, domain 1"/>
    <property type="match status" value="1"/>
</dbReference>
<accession>A0A6B2L1U5</accession>
<sequence length="519" mass="56228">MDYFGELKAMTPDQVRAAVARARKAQHIWKSSTFSKRKLLMRTMLRYITENQEHCARVAVRDSGKTFLDALIGEVLVTCEKLTWLANSGEQYLSREYRDTGRMMVMKRVYVEYVPLGVIGAIVPWNYPFHNVFNPVTAALFSGNAIVIKVSEYASWSIRYYKAIIDGCLEAVGAPKDLVQFVVGYGATGAALVTSGVDKVIFVGSPGVGAIVAKAAADNLTPVVLELGGKDPFIVCDDADVSSIVQTACRGVWQNMGQNCAGPERFFVYEKVYAEFCDKVTKVVKQMKTGPSLGDPSIDCGAICMGPKQLLHYQKLVDDAVSKGAKLLAGGFIPESSHPLGKGSFYPPTILADVPESALISQEEIFGPIMAIYKVKGNSDAEAIRMANNCDFALSSCAFSGSAARAKAISSQLVAGMSAVNDLEGCTYMSQSLPFGGCKKSGYDRFAGPEGLRGLCLIRSVCEDLVPFIRNGIPAPMQYPSSGVGHLFAQGLISMFYSTSYWGKMKGLASIIKYSLKRK</sequence>
<dbReference type="InterPro" id="IPR016163">
    <property type="entry name" value="Ald_DH_C"/>
</dbReference>
<keyword evidence="1 3" id="KW-0560">Oxidoreductase</keyword>
<dbReference type="Gene3D" id="3.40.309.10">
    <property type="entry name" value="Aldehyde Dehydrogenase, Chain A, domain 2"/>
    <property type="match status" value="1"/>
</dbReference>
<evidence type="ECO:0000259" key="4">
    <source>
        <dbReference type="PROSITE" id="PS50042"/>
    </source>
</evidence>
<organism evidence="5">
    <name type="scientific">Arcella intermedia</name>
    <dbReference type="NCBI Taxonomy" id="1963864"/>
    <lineage>
        <taxon>Eukaryota</taxon>
        <taxon>Amoebozoa</taxon>
        <taxon>Tubulinea</taxon>
        <taxon>Elardia</taxon>
        <taxon>Arcellinida</taxon>
        <taxon>Sphaerothecina</taxon>
        <taxon>Arcellidae</taxon>
        <taxon>Arcella</taxon>
    </lineage>
</organism>
<dbReference type="PANTHER" id="PTHR11699">
    <property type="entry name" value="ALDEHYDE DEHYDROGENASE-RELATED"/>
    <property type="match status" value="1"/>
</dbReference>
<evidence type="ECO:0000313" key="5">
    <source>
        <dbReference type="EMBL" id="NDV30916.1"/>
    </source>
</evidence>
<dbReference type="InterPro" id="IPR016162">
    <property type="entry name" value="Ald_DH_N"/>
</dbReference>
<name>A0A6B2L1U5_9EUKA</name>
<dbReference type="Pfam" id="PF00171">
    <property type="entry name" value="Aldedh"/>
    <property type="match status" value="1"/>
</dbReference>
<dbReference type="EMBL" id="GIBP01001947">
    <property type="protein sequence ID" value="NDV30916.1"/>
    <property type="molecule type" value="Transcribed_RNA"/>
</dbReference>
<dbReference type="PROSITE" id="PS50042">
    <property type="entry name" value="CNMP_BINDING_3"/>
    <property type="match status" value="1"/>
</dbReference>
<dbReference type="InterPro" id="IPR029510">
    <property type="entry name" value="Ald_DH_CS_GLU"/>
</dbReference>
<dbReference type="InterPro" id="IPR000595">
    <property type="entry name" value="cNMP-bd_dom"/>
</dbReference>
<feature type="active site" evidence="2">
    <location>
        <position position="226"/>
    </location>
</feature>